<reference evidence="2 3" key="1">
    <citation type="journal article" date="2008" name="Int. J. Syst. Evol. Microbiol.">
        <title>Nocardioides daphniae sp. nov., isolated from Daphnia cucullata (Crustacea: Cladocera).</title>
        <authorList>
            <person name="Toth E.M."/>
            <person name="Keki Z."/>
            <person name="Homonnay Z.G."/>
            <person name="Borsodi A.K."/>
            <person name="Marialigeti K."/>
            <person name="Schumann P."/>
        </authorList>
    </citation>
    <scope>NUCLEOTIDE SEQUENCE [LARGE SCALE GENOMIC DNA]</scope>
    <source>
        <strain evidence="2 3">JCM 16608</strain>
    </source>
</reference>
<gene>
    <name evidence="2" type="ORF">E2C04_14435</name>
</gene>
<dbReference type="Proteomes" id="UP000297025">
    <property type="component" value="Chromosome"/>
</dbReference>
<feature type="region of interest" description="Disordered" evidence="1">
    <location>
        <begin position="63"/>
        <end position="82"/>
    </location>
</feature>
<name>A0A4P7UCW7_9ACTN</name>
<sequence length="82" mass="8251">MVRAPVTGVLVGAVIVVLAQWGPVASAAGDVPLVTCAGATLRTIDQRIEHLVEVVEAVERGVSPRSLPAAPTDPALGACGVQ</sequence>
<protein>
    <submittedName>
        <fullName evidence="2">Uncharacterized protein</fullName>
    </submittedName>
</protein>
<evidence type="ECO:0000313" key="3">
    <source>
        <dbReference type="Proteomes" id="UP000297025"/>
    </source>
</evidence>
<accession>A0A4P7UCW7</accession>
<organism evidence="2 3">
    <name type="scientific">Nocardioides daphniae</name>
    <dbReference type="NCBI Taxonomy" id="402297"/>
    <lineage>
        <taxon>Bacteria</taxon>
        <taxon>Bacillati</taxon>
        <taxon>Actinomycetota</taxon>
        <taxon>Actinomycetes</taxon>
        <taxon>Propionibacteriales</taxon>
        <taxon>Nocardioidaceae</taxon>
        <taxon>Nocardioides</taxon>
    </lineage>
</organism>
<evidence type="ECO:0000313" key="2">
    <source>
        <dbReference type="EMBL" id="QCC78082.1"/>
    </source>
</evidence>
<dbReference type="EMBL" id="CP038462">
    <property type="protein sequence ID" value="QCC78082.1"/>
    <property type="molecule type" value="Genomic_DNA"/>
</dbReference>
<dbReference type="KEGG" id="ndp:E2C04_14435"/>
<dbReference type="RefSeq" id="WP_135833120.1">
    <property type="nucleotide sequence ID" value="NZ_BMCK01000003.1"/>
</dbReference>
<evidence type="ECO:0000256" key="1">
    <source>
        <dbReference type="SAM" id="MobiDB-lite"/>
    </source>
</evidence>
<proteinExistence type="predicted"/>
<dbReference type="AlphaFoldDB" id="A0A4P7UCW7"/>